<dbReference type="Gene3D" id="3.40.630.30">
    <property type="match status" value="1"/>
</dbReference>
<gene>
    <name evidence="4" type="ORF">GCM10023169_24690</name>
</gene>
<evidence type="ECO:0000313" key="5">
    <source>
        <dbReference type="Proteomes" id="UP001500622"/>
    </source>
</evidence>
<evidence type="ECO:0000256" key="1">
    <source>
        <dbReference type="ARBA" id="ARBA00022679"/>
    </source>
</evidence>
<dbReference type="PROSITE" id="PS51186">
    <property type="entry name" value="GNAT"/>
    <property type="match status" value="1"/>
</dbReference>
<dbReference type="InterPro" id="IPR045039">
    <property type="entry name" value="NSI-like"/>
</dbReference>
<feature type="domain" description="N-acetyltransferase" evidence="3">
    <location>
        <begin position="6"/>
        <end position="146"/>
    </location>
</feature>
<evidence type="ECO:0000313" key="4">
    <source>
        <dbReference type="EMBL" id="GAA4426174.1"/>
    </source>
</evidence>
<name>A0ABP8LBR0_9MICO</name>
<accession>A0ABP8LBR0</accession>
<organism evidence="4 5">
    <name type="scientific">Georgenia halophila</name>
    <dbReference type="NCBI Taxonomy" id="620889"/>
    <lineage>
        <taxon>Bacteria</taxon>
        <taxon>Bacillati</taxon>
        <taxon>Actinomycetota</taxon>
        <taxon>Actinomycetes</taxon>
        <taxon>Micrococcales</taxon>
        <taxon>Bogoriellaceae</taxon>
        <taxon>Georgenia</taxon>
    </lineage>
</organism>
<keyword evidence="2" id="KW-0012">Acyltransferase</keyword>
<dbReference type="PANTHER" id="PTHR43626">
    <property type="entry name" value="ACYL-COA N-ACYLTRANSFERASE"/>
    <property type="match status" value="1"/>
</dbReference>
<keyword evidence="5" id="KW-1185">Reference proteome</keyword>
<dbReference type="RefSeq" id="WP_345216561.1">
    <property type="nucleotide sequence ID" value="NZ_BAABGN010000011.1"/>
</dbReference>
<sequence length="146" mass="15731">MPADDVTYRVRGGFTDAELTELHGRAFGDGDRRADGIVIPWNNRLALSIAWVTARQGGELLGFVNVIGDGGAHAVLLDTCVAPQAQGRGVGKRLVHEAADEARRLGCTWLHADYEPHLVRFYEQACGMRPTHAGLLRLTGSGAQAQ</sequence>
<proteinExistence type="predicted"/>
<evidence type="ECO:0000256" key="2">
    <source>
        <dbReference type="ARBA" id="ARBA00023315"/>
    </source>
</evidence>
<dbReference type="SUPFAM" id="SSF55729">
    <property type="entry name" value="Acyl-CoA N-acyltransferases (Nat)"/>
    <property type="match status" value="1"/>
</dbReference>
<comment type="caution">
    <text evidence="4">The sequence shown here is derived from an EMBL/GenBank/DDBJ whole genome shotgun (WGS) entry which is preliminary data.</text>
</comment>
<evidence type="ECO:0000259" key="3">
    <source>
        <dbReference type="PROSITE" id="PS51186"/>
    </source>
</evidence>
<protein>
    <submittedName>
        <fullName evidence="4">GNAT family N-acetyltransferase</fullName>
    </submittedName>
</protein>
<dbReference type="InterPro" id="IPR000182">
    <property type="entry name" value="GNAT_dom"/>
</dbReference>
<dbReference type="CDD" id="cd04301">
    <property type="entry name" value="NAT_SF"/>
    <property type="match status" value="1"/>
</dbReference>
<keyword evidence="1" id="KW-0808">Transferase</keyword>
<reference evidence="5" key="1">
    <citation type="journal article" date="2019" name="Int. J. Syst. Evol. Microbiol.">
        <title>The Global Catalogue of Microorganisms (GCM) 10K type strain sequencing project: providing services to taxonomists for standard genome sequencing and annotation.</title>
        <authorList>
            <consortium name="The Broad Institute Genomics Platform"/>
            <consortium name="The Broad Institute Genome Sequencing Center for Infectious Disease"/>
            <person name="Wu L."/>
            <person name="Ma J."/>
        </authorList>
    </citation>
    <scope>NUCLEOTIDE SEQUENCE [LARGE SCALE GENOMIC DNA]</scope>
    <source>
        <strain evidence="5">JCM 17810</strain>
    </source>
</reference>
<dbReference type="EMBL" id="BAABGN010000011">
    <property type="protein sequence ID" value="GAA4426174.1"/>
    <property type="molecule type" value="Genomic_DNA"/>
</dbReference>
<dbReference type="Proteomes" id="UP001500622">
    <property type="component" value="Unassembled WGS sequence"/>
</dbReference>
<dbReference type="InterPro" id="IPR016181">
    <property type="entry name" value="Acyl_CoA_acyltransferase"/>
</dbReference>
<dbReference type="PANTHER" id="PTHR43626:SF4">
    <property type="entry name" value="GCN5-RELATED N-ACETYLTRANSFERASE 2, CHLOROPLASTIC"/>
    <property type="match status" value="1"/>
</dbReference>
<dbReference type="Pfam" id="PF00583">
    <property type="entry name" value="Acetyltransf_1"/>
    <property type="match status" value="1"/>
</dbReference>